<evidence type="ECO:0000256" key="1">
    <source>
        <dbReference type="ARBA" id="ARBA00004370"/>
    </source>
</evidence>
<comment type="caution">
    <text evidence="11">The sequence shown here is derived from an EMBL/GenBank/DDBJ whole genome shotgun (WGS) entry which is preliminary data.</text>
</comment>
<dbReference type="PANTHER" id="PTHR46539">
    <property type="entry name" value="E3 UBIQUITIN-PROTEIN LIGASE ATL42"/>
    <property type="match status" value="1"/>
</dbReference>
<organism evidence="11 12">
    <name type="scientific">Apatococcus lobatus</name>
    <dbReference type="NCBI Taxonomy" id="904363"/>
    <lineage>
        <taxon>Eukaryota</taxon>
        <taxon>Viridiplantae</taxon>
        <taxon>Chlorophyta</taxon>
        <taxon>core chlorophytes</taxon>
        <taxon>Trebouxiophyceae</taxon>
        <taxon>Chlorellales</taxon>
        <taxon>Chlorellaceae</taxon>
        <taxon>Apatococcus</taxon>
    </lineage>
</organism>
<sequence length="206" mass="22841">MHMWWIVFGVFAGITILSFATFIAQCLAARRHERVPNMRVTWAGIDWANPAGLARQRSVAQGLSPELLAKLPVTQLDGEMVEGRREEDAECPVCQEVMEVGSSIARLPCEHTFHAACARQWLSRRPTCPTCRLLLDHQNLGSGPQSDIELGTQLPEINGWAEVPLQPIPAGMDKRPAEFHPHAHPSTLMPIVNPVTTSQRHLHAVV</sequence>
<accession>A0AAW1RPF0</accession>
<keyword evidence="3" id="KW-0479">Metal-binding</keyword>
<dbReference type="GO" id="GO:0008270">
    <property type="term" value="F:zinc ion binding"/>
    <property type="evidence" value="ECO:0007669"/>
    <property type="project" value="UniProtKB-KW"/>
</dbReference>
<name>A0AAW1RPF0_9CHLO</name>
<keyword evidence="5" id="KW-0862">Zinc</keyword>
<evidence type="ECO:0000256" key="4">
    <source>
        <dbReference type="ARBA" id="ARBA00022771"/>
    </source>
</evidence>
<evidence type="ECO:0000313" key="12">
    <source>
        <dbReference type="Proteomes" id="UP001438707"/>
    </source>
</evidence>
<dbReference type="SMART" id="SM00184">
    <property type="entry name" value="RING"/>
    <property type="match status" value="1"/>
</dbReference>
<dbReference type="AlphaFoldDB" id="A0AAW1RPF0"/>
<evidence type="ECO:0000256" key="2">
    <source>
        <dbReference type="ARBA" id="ARBA00022692"/>
    </source>
</evidence>
<dbReference type="GO" id="GO:0016020">
    <property type="term" value="C:membrane"/>
    <property type="evidence" value="ECO:0007669"/>
    <property type="project" value="UniProtKB-SubCell"/>
</dbReference>
<evidence type="ECO:0000256" key="8">
    <source>
        <dbReference type="PROSITE-ProRule" id="PRU00175"/>
    </source>
</evidence>
<feature type="domain" description="RING-type" evidence="10">
    <location>
        <begin position="91"/>
        <end position="132"/>
    </location>
</feature>
<dbReference type="PANTHER" id="PTHR46539:SF1">
    <property type="entry name" value="E3 UBIQUITIN-PROTEIN LIGASE ATL42"/>
    <property type="match status" value="1"/>
</dbReference>
<dbReference type="PROSITE" id="PS50089">
    <property type="entry name" value="ZF_RING_2"/>
    <property type="match status" value="1"/>
</dbReference>
<keyword evidence="6 9" id="KW-1133">Transmembrane helix</keyword>
<dbReference type="InterPro" id="IPR013083">
    <property type="entry name" value="Znf_RING/FYVE/PHD"/>
</dbReference>
<evidence type="ECO:0000256" key="3">
    <source>
        <dbReference type="ARBA" id="ARBA00022723"/>
    </source>
</evidence>
<protein>
    <recommendedName>
        <fullName evidence="10">RING-type domain-containing protein</fullName>
    </recommendedName>
</protein>
<evidence type="ECO:0000259" key="10">
    <source>
        <dbReference type="PROSITE" id="PS50089"/>
    </source>
</evidence>
<reference evidence="11 12" key="1">
    <citation type="journal article" date="2024" name="Nat. Commun.">
        <title>Phylogenomics reveals the evolutionary origins of lichenization in chlorophyte algae.</title>
        <authorList>
            <person name="Puginier C."/>
            <person name="Libourel C."/>
            <person name="Otte J."/>
            <person name="Skaloud P."/>
            <person name="Haon M."/>
            <person name="Grisel S."/>
            <person name="Petersen M."/>
            <person name="Berrin J.G."/>
            <person name="Delaux P.M."/>
            <person name="Dal Grande F."/>
            <person name="Keller J."/>
        </authorList>
    </citation>
    <scope>NUCLEOTIDE SEQUENCE [LARGE SCALE GENOMIC DNA]</scope>
    <source>
        <strain evidence="11 12">SAG 2145</strain>
    </source>
</reference>
<evidence type="ECO:0000313" key="11">
    <source>
        <dbReference type="EMBL" id="KAK9835445.1"/>
    </source>
</evidence>
<dbReference type="EMBL" id="JALJOS010000008">
    <property type="protein sequence ID" value="KAK9835445.1"/>
    <property type="molecule type" value="Genomic_DNA"/>
</dbReference>
<keyword evidence="7 9" id="KW-0472">Membrane</keyword>
<dbReference type="Gene3D" id="3.30.40.10">
    <property type="entry name" value="Zinc/RING finger domain, C3HC4 (zinc finger)"/>
    <property type="match status" value="1"/>
</dbReference>
<dbReference type="InterPro" id="IPR001841">
    <property type="entry name" value="Znf_RING"/>
</dbReference>
<keyword evidence="12" id="KW-1185">Reference proteome</keyword>
<proteinExistence type="predicted"/>
<evidence type="ECO:0000256" key="7">
    <source>
        <dbReference type="ARBA" id="ARBA00023136"/>
    </source>
</evidence>
<keyword evidence="4 8" id="KW-0863">Zinc-finger</keyword>
<dbReference type="Proteomes" id="UP001438707">
    <property type="component" value="Unassembled WGS sequence"/>
</dbReference>
<gene>
    <name evidence="11" type="ORF">WJX74_000139</name>
</gene>
<evidence type="ECO:0000256" key="9">
    <source>
        <dbReference type="SAM" id="Phobius"/>
    </source>
</evidence>
<feature type="transmembrane region" description="Helical" evidence="9">
    <location>
        <begin position="6"/>
        <end position="29"/>
    </location>
</feature>
<dbReference type="SUPFAM" id="SSF57850">
    <property type="entry name" value="RING/U-box"/>
    <property type="match status" value="1"/>
</dbReference>
<evidence type="ECO:0000256" key="6">
    <source>
        <dbReference type="ARBA" id="ARBA00022989"/>
    </source>
</evidence>
<evidence type="ECO:0000256" key="5">
    <source>
        <dbReference type="ARBA" id="ARBA00022833"/>
    </source>
</evidence>
<keyword evidence="2 9" id="KW-0812">Transmembrane</keyword>
<dbReference type="Pfam" id="PF13639">
    <property type="entry name" value="zf-RING_2"/>
    <property type="match status" value="1"/>
</dbReference>
<comment type="subcellular location">
    <subcellularLocation>
        <location evidence="1">Membrane</location>
    </subcellularLocation>
</comment>